<gene>
    <name evidence="2" type="ORF">HMPREF9021_00878</name>
</gene>
<dbReference type="HOGENOM" id="CLU_2013721_0_0_4"/>
<keyword evidence="1" id="KW-0472">Membrane</keyword>
<evidence type="ECO:0000313" key="2">
    <source>
        <dbReference type="EMBL" id="EFG31602.2"/>
    </source>
</evidence>
<keyword evidence="1" id="KW-0812">Transmembrane</keyword>
<reference evidence="2 3" key="1">
    <citation type="submission" date="2010-03" db="EMBL/GenBank/DDBJ databases">
        <authorList>
            <consortium name="The Broad Institute Genome Sequencing Platform"/>
            <person name="Ward D."/>
            <person name="Earl A."/>
            <person name="Feldgarden M."/>
            <person name="Gevers D."/>
            <person name="Young S."/>
            <person name="Zeng Q."/>
            <person name="Koehrsen M."/>
            <person name="Alvarado L."/>
            <person name="Berlin A.M."/>
            <person name="Borenstein D."/>
            <person name="Chapman S.B."/>
            <person name="Chen Z."/>
            <person name="Engels R."/>
            <person name="Freedman E."/>
            <person name="Gellesch M."/>
            <person name="Goldberg J."/>
            <person name="Griggs A."/>
            <person name="Gujja S."/>
            <person name="Heilman E.R."/>
            <person name="Heiman D.I."/>
            <person name="Hepburn T.A."/>
            <person name="Howarth C."/>
            <person name="Jen D."/>
            <person name="Larson L."/>
            <person name="Mehta T."/>
            <person name="Park D."/>
            <person name="Pearson M."/>
            <person name="Richards J."/>
            <person name="Roberts A."/>
            <person name="Saif S."/>
            <person name="Shea T.D."/>
            <person name="Shenoy N."/>
            <person name="Sisk P."/>
            <person name="Stolte C."/>
            <person name="Sykes S.N."/>
            <person name="Walk T."/>
            <person name="White J."/>
            <person name="Yandava C."/>
            <person name="Izard J."/>
            <person name="Baranova O.V."/>
            <person name="Blanton J.M."/>
            <person name="Tanner A.C."/>
            <person name="Dewhirst F."/>
            <person name="Haas B."/>
            <person name="Nusbaum C."/>
            <person name="Birren B."/>
        </authorList>
    </citation>
    <scope>NUCLEOTIDE SEQUENCE [LARGE SCALE GENOMIC DNA]</scope>
    <source>
        <strain evidence="2 3">ATCC 29453</strain>
    </source>
</reference>
<feature type="transmembrane region" description="Helical" evidence="1">
    <location>
        <begin position="41"/>
        <end position="60"/>
    </location>
</feature>
<feature type="transmembrane region" description="Helical" evidence="1">
    <location>
        <begin position="12"/>
        <end position="29"/>
    </location>
</feature>
<name>V9H9B5_9NEIS</name>
<keyword evidence="3" id="KW-1185">Reference proteome</keyword>
<sequence>MVLDFVIAPLPFGFYGGFLGGVLGVLVTYQRSEMLNQWARMLAEIVIAVIFSGAVVETYLPVNNFLSCAGVCVFIGSATGIALDLWRKIAPEFLSNLFNRASKMMTGEELKSKRKGKKDNENQ</sequence>
<dbReference type="EMBL" id="ADCY02000019">
    <property type="protein sequence ID" value="EFG31602.2"/>
    <property type="molecule type" value="Genomic_DNA"/>
</dbReference>
<reference evidence="2 3" key="2">
    <citation type="submission" date="2011-10" db="EMBL/GenBank/DDBJ databases">
        <title>The Genome Sequence of Simonsiella muelleri ATCC 29453.</title>
        <authorList>
            <consortium name="The Broad Institute Genome Sequencing Platform"/>
            <consortium name="The Broad Institute Genome Sequencing Center for Infectious Disease"/>
            <person name="Earl A."/>
            <person name="Ward D."/>
            <person name="Feldgarden M."/>
            <person name="Gevers D."/>
            <person name="Izard J."/>
            <person name="Baranova O.V."/>
            <person name="Blanton J.M."/>
            <person name="Tanner A.C."/>
            <person name="Dewhirst F."/>
            <person name="Young S.K."/>
            <person name="Zeng Q."/>
            <person name="Gargeya S."/>
            <person name="Fitzgerald M."/>
            <person name="Haas B."/>
            <person name="Abouelleil A."/>
            <person name="Alvarado L."/>
            <person name="Arachchi H.M."/>
            <person name="Berlin A."/>
            <person name="Brown A."/>
            <person name="Chapman S.B."/>
            <person name="Chen Z."/>
            <person name="Dunbar C."/>
            <person name="Freedman E."/>
            <person name="Gearin G."/>
            <person name="Goldberg J."/>
            <person name="Griggs A."/>
            <person name="Gujja S."/>
            <person name="Heiman D."/>
            <person name="Howarth C."/>
            <person name="Larson L."/>
            <person name="Lui A."/>
            <person name="MacDonald P.J.P."/>
            <person name="Montmayeur A."/>
            <person name="Murphy C."/>
            <person name="Neiman D."/>
            <person name="Pearson M."/>
            <person name="Priest M."/>
            <person name="Roberts A."/>
            <person name="Saif S."/>
            <person name="Shea T."/>
            <person name="Shenoy N."/>
            <person name="Sisk P."/>
            <person name="Stolte C."/>
            <person name="Sykes S."/>
            <person name="Wortman J."/>
            <person name="Nusbaum C."/>
            <person name="Birren B."/>
        </authorList>
    </citation>
    <scope>NUCLEOTIDE SEQUENCE [LARGE SCALE GENOMIC DNA]</scope>
    <source>
        <strain evidence="2 3">ATCC 29453</strain>
    </source>
</reference>
<evidence type="ECO:0008006" key="4">
    <source>
        <dbReference type="Google" id="ProtNLM"/>
    </source>
</evidence>
<keyword evidence="1" id="KW-1133">Transmembrane helix</keyword>
<dbReference type="RefSeq" id="WP_002641650.1">
    <property type="nucleotide sequence ID" value="NZ_CP019448.1"/>
</dbReference>
<dbReference type="STRING" id="641147.HMPREF9021_00878"/>
<dbReference type="Proteomes" id="UP000017813">
    <property type="component" value="Unassembled WGS sequence"/>
</dbReference>
<protein>
    <recommendedName>
        <fullName evidence="4">Phage holin</fullName>
    </recommendedName>
</protein>
<accession>V9H9B5</accession>
<dbReference type="KEGG" id="smur:BWP33_08925"/>
<dbReference type="eggNOG" id="ENOG502ZW66">
    <property type="taxonomic scope" value="Bacteria"/>
</dbReference>
<evidence type="ECO:0000256" key="1">
    <source>
        <dbReference type="SAM" id="Phobius"/>
    </source>
</evidence>
<feature type="transmembrane region" description="Helical" evidence="1">
    <location>
        <begin position="66"/>
        <end position="86"/>
    </location>
</feature>
<proteinExistence type="predicted"/>
<evidence type="ECO:0000313" key="3">
    <source>
        <dbReference type="Proteomes" id="UP000017813"/>
    </source>
</evidence>
<comment type="caution">
    <text evidence="2">The sequence shown here is derived from an EMBL/GenBank/DDBJ whole genome shotgun (WGS) entry which is preliminary data.</text>
</comment>
<organism evidence="2 3">
    <name type="scientific">Simonsiella muelleri ATCC 29453</name>
    <dbReference type="NCBI Taxonomy" id="641147"/>
    <lineage>
        <taxon>Bacteria</taxon>
        <taxon>Pseudomonadati</taxon>
        <taxon>Pseudomonadota</taxon>
        <taxon>Betaproteobacteria</taxon>
        <taxon>Neisseriales</taxon>
        <taxon>Neisseriaceae</taxon>
        <taxon>Simonsiella</taxon>
    </lineage>
</organism>
<dbReference type="AlphaFoldDB" id="V9H9B5"/>